<dbReference type="SMART" id="SM00954">
    <property type="entry name" value="RelA_SpoT"/>
    <property type="match status" value="1"/>
</dbReference>
<reference evidence="3" key="1">
    <citation type="journal article" date="2019" name="Int. J. Syst. Evol. Microbiol.">
        <title>The Global Catalogue of Microorganisms (GCM) 10K type strain sequencing project: providing services to taxonomists for standard genome sequencing and annotation.</title>
        <authorList>
            <consortium name="The Broad Institute Genomics Platform"/>
            <consortium name="The Broad Institute Genome Sequencing Center for Infectious Disease"/>
            <person name="Wu L."/>
            <person name="Ma J."/>
        </authorList>
    </citation>
    <scope>NUCLEOTIDE SEQUENCE [LARGE SCALE GENOMIC DNA]</scope>
    <source>
        <strain evidence="3">JCM 17525</strain>
    </source>
</reference>
<dbReference type="Pfam" id="PF04607">
    <property type="entry name" value="RelA_SpoT"/>
    <property type="match status" value="1"/>
</dbReference>
<sequence>MKYTGGDINRLGERLRNLKGKHISDDDLDLLQAHRLSFTNPLFKTFKELTQYKSTVQRSAIIAFRLKRISTIINKVIRKPKMQLNRMWDIAGIRIIFDDEVSARKMVNLILEKYQVRGQVRNYFENPKKIGYQAFHVYITEPVSGKVVEVQIRTKNTHNWATLVEITDVLYNTRLKEEGYENNVTLGRFHHLVSSEKELNPEEASFLYRTLDKYDFISKLAETFRKNSNTVKKQWQNVGHRDKYFLIELSSDSVPKLSSYSDYEKAEADYFKTYKKDEGALIVLTSIHKPSFDQISIAYANYILSYHRFIKDVQEILKELAKEKLEDKSFGEFRKIFRLYEDIQANNIINILMERDDVIVNFEDESLRLESKSKISTKKRKEIRRQINVGIQDLVKKHLSFIDEINSVAKTLPRWTWQTKFFLNRHEKRVSKRLKSIDLKFDEN</sequence>
<evidence type="ECO:0000313" key="2">
    <source>
        <dbReference type="EMBL" id="GAA3781117.1"/>
    </source>
</evidence>
<evidence type="ECO:0000313" key="3">
    <source>
        <dbReference type="Proteomes" id="UP001501456"/>
    </source>
</evidence>
<accession>A0ABP7H0L9</accession>
<dbReference type="PANTHER" id="PTHR47837:SF1">
    <property type="entry name" value="GTP PYROPHOSPHOKINASE YJBM"/>
    <property type="match status" value="1"/>
</dbReference>
<dbReference type="CDD" id="cd05399">
    <property type="entry name" value="NT_Rel-Spo_like"/>
    <property type="match status" value="1"/>
</dbReference>
<protein>
    <recommendedName>
        <fullName evidence="1">RelA/SpoT domain-containing protein</fullName>
    </recommendedName>
</protein>
<name>A0ABP7H0L9_9FLAO</name>
<proteinExistence type="predicted"/>
<keyword evidence="3" id="KW-1185">Reference proteome</keyword>
<dbReference type="Gene3D" id="3.30.460.10">
    <property type="entry name" value="Beta Polymerase, domain 2"/>
    <property type="match status" value="1"/>
</dbReference>
<feature type="domain" description="RelA/SpoT" evidence="1">
    <location>
        <begin position="64"/>
        <end position="175"/>
    </location>
</feature>
<dbReference type="SUPFAM" id="SSF81301">
    <property type="entry name" value="Nucleotidyltransferase"/>
    <property type="match status" value="1"/>
</dbReference>
<dbReference type="InterPro" id="IPR007685">
    <property type="entry name" value="RelA_SpoT"/>
</dbReference>
<gene>
    <name evidence="2" type="ORF">GCM10022271_11740</name>
</gene>
<dbReference type="InterPro" id="IPR052366">
    <property type="entry name" value="GTP_Pyrophosphokinase"/>
</dbReference>
<dbReference type="PANTHER" id="PTHR47837">
    <property type="entry name" value="GTP PYROPHOSPHOKINASE YJBM"/>
    <property type="match status" value="1"/>
</dbReference>
<evidence type="ECO:0000259" key="1">
    <source>
        <dbReference type="SMART" id="SM00954"/>
    </source>
</evidence>
<organism evidence="2 3">
    <name type="scientific">Corallibacter vietnamensis</name>
    <dbReference type="NCBI Taxonomy" id="904130"/>
    <lineage>
        <taxon>Bacteria</taxon>
        <taxon>Pseudomonadati</taxon>
        <taxon>Bacteroidota</taxon>
        <taxon>Flavobacteriia</taxon>
        <taxon>Flavobacteriales</taxon>
        <taxon>Flavobacteriaceae</taxon>
        <taxon>Corallibacter</taxon>
    </lineage>
</organism>
<dbReference type="RefSeq" id="WP_344728277.1">
    <property type="nucleotide sequence ID" value="NZ_BAABBI010000001.1"/>
</dbReference>
<comment type="caution">
    <text evidence="2">The sequence shown here is derived from an EMBL/GenBank/DDBJ whole genome shotgun (WGS) entry which is preliminary data.</text>
</comment>
<dbReference type="Proteomes" id="UP001501456">
    <property type="component" value="Unassembled WGS sequence"/>
</dbReference>
<dbReference type="InterPro" id="IPR043519">
    <property type="entry name" value="NT_sf"/>
</dbReference>
<dbReference type="EMBL" id="BAABBI010000001">
    <property type="protein sequence ID" value="GAA3781117.1"/>
    <property type="molecule type" value="Genomic_DNA"/>
</dbReference>